<reference evidence="11 12" key="1">
    <citation type="submission" date="2016-10" db="EMBL/GenBank/DDBJ databases">
        <authorList>
            <person name="de Groot N.N."/>
        </authorList>
    </citation>
    <scope>NUCLEOTIDE SEQUENCE [LARGE SCALE GENOMIC DNA]</scope>
    <source>
        <strain evidence="11 12">APO</strain>
    </source>
</reference>
<name>A0A1H3QII9_9FIRM</name>
<evidence type="ECO:0000256" key="1">
    <source>
        <dbReference type="ARBA" id="ARBA00011738"/>
    </source>
</evidence>
<dbReference type="SUPFAM" id="SSF52540">
    <property type="entry name" value="P-loop containing nucleoside triphosphate hydrolases"/>
    <property type="match status" value="1"/>
</dbReference>
<feature type="binding site" evidence="8">
    <location>
        <begin position="330"/>
        <end position="332"/>
    </location>
    <ligand>
        <name>GTP</name>
        <dbReference type="ChEBI" id="CHEBI:37565"/>
    </ligand>
</feature>
<feature type="binding site" evidence="8">
    <location>
        <position position="13"/>
    </location>
    <ligand>
        <name>Mg(2+)</name>
        <dbReference type="ChEBI" id="CHEBI:18420"/>
    </ligand>
</feature>
<evidence type="ECO:0000313" key="12">
    <source>
        <dbReference type="Proteomes" id="UP000199230"/>
    </source>
</evidence>
<dbReference type="Gene3D" id="3.40.440.10">
    <property type="entry name" value="Adenylosuccinate Synthetase, subunit A, domain 1"/>
    <property type="match status" value="1"/>
</dbReference>
<dbReference type="FunFam" id="1.10.300.10:FF:000001">
    <property type="entry name" value="Adenylosuccinate synthetase"/>
    <property type="match status" value="1"/>
</dbReference>
<dbReference type="GO" id="GO:0000287">
    <property type="term" value="F:magnesium ion binding"/>
    <property type="evidence" value="ECO:0007669"/>
    <property type="project" value="UniProtKB-UniRule"/>
</dbReference>
<proteinExistence type="inferred from homology"/>
<dbReference type="SMART" id="SM00788">
    <property type="entry name" value="Adenylsucc_synt"/>
    <property type="match status" value="1"/>
</dbReference>
<evidence type="ECO:0000256" key="2">
    <source>
        <dbReference type="ARBA" id="ARBA00022598"/>
    </source>
</evidence>
<dbReference type="PROSITE" id="PS00513">
    <property type="entry name" value="ADENYLOSUCCIN_SYN_2"/>
    <property type="match status" value="1"/>
</dbReference>
<keyword evidence="12" id="KW-1185">Reference proteome</keyword>
<dbReference type="GO" id="GO:0005737">
    <property type="term" value="C:cytoplasm"/>
    <property type="evidence" value="ECO:0007669"/>
    <property type="project" value="UniProtKB-SubCell"/>
</dbReference>
<feature type="active site" description="Proton donor" evidence="8">
    <location>
        <position position="41"/>
    </location>
</feature>
<feature type="binding site" evidence="8">
    <location>
        <position position="40"/>
    </location>
    <ligand>
        <name>Mg(2+)</name>
        <dbReference type="ChEBI" id="CHEBI:18420"/>
    </ligand>
</feature>
<dbReference type="InterPro" id="IPR018220">
    <property type="entry name" value="Adenylosuccin_syn_GTP-bd"/>
</dbReference>
<dbReference type="NCBIfam" id="TIGR00184">
    <property type="entry name" value="purA"/>
    <property type="match status" value="1"/>
</dbReference>
<dbReference type="UniPathway" id="UPA00075">
    <property type="reaction ID" value="UER00335"/>
</dbReference>
<dbReference type="EC" id="6.3.4.4" evidence="8 10"/>
<dbReference type="AlphaFoldDB" id="A0A1H3QII9"/>
<evidence type="ECO:0000256" key="8">
    <source>
        <dbReference type="HAMAP-Rule" id="MF_00011"/>
    </source>
</evidence>
<keyword evidence="4 8" id="KW-0547">Nucleotide-binding</keyword>
<evidence type="ECO:0000256" key="4">
    <source>
        <dbReference type="ARBA" id="ARBA00022741"/>
    </source>
</evidence>
<dbReference type="Proteomes" id="UP000199230">
    <property type="component" value="Unassembled WGS sequence"/>
</dbReference>
<feature type="binding site" evidence="8">
    <location>
        <begin position="40"/>
        <end position="42"/>
    </location>
    <ligand>
        <name>GTP</name>
        <dbReference type="ChEBI" id="CHEBI:37565"/>
    </ligand>
</feature>
<dbReference type="Gene3D" id="1.10.300.10">
    <property type="entry name" value="Adenylosuccinate Synthetase, subunit A, domain 2"/>
    <property type="match status" value="1"/>
</dbReference>
<dbReference type="NCBIfam" id="NF002223">
    <property type="entry name" value="PRK01117.1"/>
    <property type="match status" value="1"/>
</dbReference>
<evidence type="ECO:0000256" key="3">
    <source>
        <dbReference type="ARBA" id="ARBA00022723"/>
    </source>
</evidence>
<feature type="binding site" evidence="8">
    <location>
        <position position="142"/>
    </location>
    <ligand>
        <name>IMP</name>
        <dbReference type="ChEBI" id="CHEBI:58053"/>
        <note>ligand shared between dimeric partners</note>
    </ligand>
</feature>
<feature type="binding site" evidence="8">
    <location>
        <position position="304"/>
    </location>
    <ligand>
        <name>GTP</name>
        <dbReference type="ChEBI" id="CHEBI:37565"/>
    </ligand>
</feature>
<protein>
    <recommendedName>
        <fullName evidence="8 10">Adenylosuccinate synthetase</fullName>
        <shortName evidence="8">AMPSase</shortName>
        <shortName evidence="8">AdSS</shortName>
        <ecNumber evidence="8 10">6.3.4.4</ecNumber>
    </recommendedName>
    <alternativeName>
        <fullName evidence="8">IMP--aspartate ligase</fullName>
    </alternativeName>
</protein>
<feature type="binding site" description="in other chain" evidence="8">
    <location>
        <position position="128"/>
    </location>
    <ligand>
        <name>IMP</name>
        <dbReference type="ChEBI" id="CHEBI:58053"/>
        <note>ligand shared between dimeric partners</note>
    </ligand>
</feature>
<dbReference type="RefSeq" id="WP_093314949.1">
    <property type="nucleotide sequence ID" value="NZ_FNPV01000009.1"/>
</dbReference>
<feature type="active site" evidence="9">
    <location>
        <position position="139"/>
    </location>
</feature>
<sequence length="427" mass="47621">MSSTAIIGAQWGDEGKGKLIDYLAGHADVVVRAQGGNNAGHTVVVGDKKYTFHLMPSGVLYEGTLNIIGNGVAFDPEGFLQEVETLKNQNVDISTIRIDERAHMIFPYHKKIDELEEEARKDQEIGTTRRGIGPCYMDKIQRSGIRVGDLLNIERLETLIYQQVEKKNELLKKIYHSEGFDPHKVFETYCQYSAHLKEYITDTTVLLYDALKNNKKVLFEGAQGTLLDVDLGTYPYVTSSHPTSAGFCIGSGIGPNALDEILGVVKAYSTRVGKGPFPTEQDNDIGEAIREKGHEFGSTTGRPRRCGWLDGVIMKYAVRVNGLTGITLMLMDVLDQFDEIQICTAYEIEGEETQDFPANLEKLAQCRPVYRKLKGWKTDITGIQEYEDLPQEAKAYVEAVEEITGVPVKMISVGPDRDQTIVREVMI</sequence>
<dbReference type="GO" id="GO:0004019">
    <property type="term" value="F:adenylosuccinate synthase activity"/>
    <property type="evidence" value="ECO:0007669"/>
    <property type="project" value="UniProtKB-UniRule"/>
</dbReference>
<feature type="binding site" description="in other chain" evidence="8">
    <location>
        <begin position="13"/>
        <end position="16"/>
    </location>
    <ligand>
        <name>IMP</name>
        <dbReference type="ChEBI" id="CHEBI:58053"/>
        <note>ligand shared between dimeric partners</note>
    </ligand>
</feature>
<evidence type="ECO:0000256" key="7">
    <source>
        <dbReference type="ARBA" id="ARBA00023134"/>
    </source>
</evidence>
<feature type="binding site" description="in other chain" evidence="8">
    <location>
        <position position="302"/>
    </location>
    <ligand>
        <name>IMP</name>
        <dbReference type="ChEBI" id="CHEBI:58053"/>
        <note>ligand shared between dimeric partners</note>
    </ligand>
</feature>
<dbReference type="PANTHER" id="PTHR11846">
    <property type="entry name" value="ADENYLOSUCCINATE SYNTHETASE"/>
    <property type="match status" value="1"/>
</dbReference>
<keyword evidence="5 8" id="KW-0658">Purine biosynthesis</keyword>
<dbReference type="CDD" id="cd03108">
    <property type="entry name" value="AdSS"/>
    <property type="match status" value="1"/>
</dbReference>
<dbReference type="InterPro" id="IPR042111">
    <property type="entry name" value="Adenylosuccinate_synth_dom3"/>
</dbReference>
<feature type="active site" description="Proton acceptor" evidence="8">
    <location>
        <position position="13"/>
    </location>
</feature>
<evidence type="ECO:0000256" key="6">
    <source>
        <dbReference type="ARBA" id="ARBA00022842"/>
    </source>
</evidence>
<keyword evidence="8" id="KW-0963">Cytoplasm</keyword>
<dbReference type="InterPro" id="IPR042109">
    <property type="entry name" value="Adenylosuccinate_synth_dom1"/>
</dbReference>
<dbReference type="Gene3D" id="3.90.170.10">
    <property type="entry name" value="Adenylosuccinate Synthetase, subunit A, domain 3"/>
    <property type="match status" value="1"/>
</dbReference>
<comment type="subunit">
    <text evidence="1 8">Homodimer.</text>
</comment>
<dbReference type="InterPro" id="IPR042110">
    <property type="entry name" value="Adenylosuccinate_synth_dom2"/>
</dbReference>
<dbReference type="PROSITE" id="PS01266">
    <property type="entry name" value="ADENYLOSUCCIN_SYN_1"/>
    <property type="match status" value="1"/>
</dbReference>
<feature type="binding site" evidence="8">
    <location>
        <begin position="298"/>
        <end position="304"/>
    </location>
    <ligand>
        <name>substrate</name>
    </ligand>
</feature>
<feature type="binding site" evidence="8">
    <location>
        <begin position="412"/>
        <end position="414"/>
    </location>
    <ligand>
        <name>GTP</name>
        <dbReference type="ChEBI" id="CHEBI:37565"/>
    </ligand>
</feature>
<dbReference type="OrthoDB" id="9807553at2"/>
<comment type="cofactor">
    <cofactor evidence="8">
        <name>Mg(2+)</name>
        <dbReference type="ChEBI" id="CHEBI:18420"/>
    </cofactor>
    <text evidence="8">Binds 1 Mg(2+) ion per subunit.</text>
</comment>
<dbReference type="GO" id="GO:0005525">
    <property type="term" value="F:GTP binding"/>
    <property type="evidence" value="ECO:0007669"/>
    <property type="project" value="UniProtKB-UniRule"/>
</dbReference>
<dbReference type="InterPro" id="IPR033128">
    <property type="entry name" value="Adenylosuccin_syn_Lys_AS"/>
</dbReference>
<dbReference type="FunFam" id="3.90.170.10:FF:000001">
    <property type="entry name" value="Adenylosuccinate synthetase"/>
    <property type="match status" value="1"/>
</dbReference>
<gene>
    <name evidence="8" type="primary">purA</name>
    <name evidence="11" type="ORF">SAMN05192546_109113</name>
</gene>
<feature type="binding site" description="in other chain" evidence="8">
    <location>
        <begin position="38"/>
        <end position="41"/>
    </location>
    <ligand>
        <name>IMP</name>
        <dbReference type="ChEBI" id="CHEBI:58053"/>
        <note>ligand shared between dimeric partners</note>
    </ligand>
</feature>
<dbReference type="Pfam" id="PF00709">
    <property type="entry name" value="Adenylsucc_synt"/>
    <property type="match status" value="1"/>
</dbReference>
<comment type="catalytic activity">
    <reaction evidence="8 10">
        <text>IMP + L-aspartate + GTP = N(6)-(1,2-dicarboxyethyl)-AMP + GDP + phosphate + 2 H(+)</text>
        <dbReference type="Rhea" id="RHEA:15753"/>
        <dbReference type="ChEBI" id="CHEBI:15378"/>
        <dbReference type="ChEBI" id="CHEBI:29991"/>
        <dbReference type="ChEBI" id="CHEBI:37565"/>
        <dbReference type="ChEBI" id="CHEBI:43474"/>
        <dbReference type="ChEBI" id="CHEBI:57567"/>
        <dbReference type="ChEBI" id="CHEBI:58053"/>
        <dbReference type="ChEBI" id="CHEBI:58189"/>
        <dbReference type="EC" id="6.3.4.4"/>
    </reaction>
</comment>
<dbReference type="GO" id="GO:0044208">
    <property type="term" value="P:'de novo' AMP biosynthetic process"/>
    <property type="evidence" value="ECO:0007669"/>
    <property type="project" value="UniProtKB-UniRule"/>
</dbReference>
<evidence type="ECO:0000313" key="11">
    <source>
        <dbReference type="EMBL" id="SDZ13216.1"/>
    </source>
</evidence>
<dbReference type="STRING" id="159292.SAMN05192546_109113"/>
<comment type="pathway">
    <text evidence="8 10">Purine metabolism; AMP biosynthesis via de novo pathway; AMP from IMP: step 1/2.</text>
</comment>
<comment type="subcellular location">
    <subcellularLocation>
        <location evidence="8">Cytoplasm</location>
    </subcellularLocation>
</comment>
<dbReference type="InterPro" id="IPR027417">
    <property type="entry name" value="P-loop_NTPase"/>
</dbReference>
<evidence type="ECO:0000256" key="9">
    <source>
        <dbReference type="PROSITE-ProRule" id="PRU10134"/>
    </source>
</evidence>
<dbReference type="PANTHER" id="PTHR11846:SF0">
    <property type="entry name" value="ADENYLOSUCCINATE SYNTHETASE"/>
    <property type="match status" value="1"/>
</dbReference>
<keyword evidence="6 8" id="KW-0460">Magnesium</keyword>
<feature type="binding site" evidence="8">
    <location>
        <begin position="12"/>
        <end position="18"/>
    </location>
    <ligand>
        <name>GTP</name>
        <dbReference type="ChEBI" id="CHEBI:37565"/>
    </ligand>
</feature>
<comment type="function">
    <text evidence="8">Plays an important role in the de novo pathway of purine nucleotide biosynthesis. Catalyzes the first committed step in the biosynthesis of AMP from IMP.</text>
</comment>
<evidence type="ECO:0000256" key="10">
    <source>
        <dbReference type="RuleBase" id="RU000520"/>
    </source>
</evidence>
<dbReference type="GO" id="GO:0046040">
    <property type="term" value="P:IMP metabolic process"/>
    <property type="evidence" value="ECO:0007669"/>
    <property type="project" value="TreeGrafter"/>
</dbReference>
<keyword evidence="7 8" id="KW-0342">GTP-binding</keyword>
<dbReference type="InterPro" id="IPR001114">
    <property type="entry name" value="Adenylosuccinate_synthetase"/>
</dbReference>
<dbReference type="HAMAP" id="MF_00011">
    <property type="entry name" value="Adenylosucc_synth"/>
    <property type="match status" value="1"/>
</dbReference>
<organism evidence="11 12">
    <name type="scientific">Tindallia californiensis</name>
    <dbReference type="NCBI Taxonomy" id="159292"/>
    <lineage>
        <taxon>Bacteria</taxon>
        <taxon>Bacillati</taxon>
        <taxon>Bacillota</taxon>
        <taxon>Clostridia</taxon>
        <taxon>Peptostreptococcales</taxon>
        <taxon>Tindalliaceae</taxon>
        <taxon>Tindallia</taxon>
    </lineage>
</organism>
<keyword evidence="3 8" id="KW-0479">Metal-binding</keyword>
<feature type="binding site" description="in other chain" evidence="8">
    <location>
        <position position="238"/>
    </location>
    <ligand>
        <name>IMP</name>
        <dbReference type="ChEBI" id="CHEBI:58053"/>
        <note>ligand shared between dimeric partners</note>
    </ligand>
</feature>
<evidence type="ECO:0000256" key="5">
    <source>
        <dbReference type="ARBA" id="ARBA00022755"/>
    </source>
</evidence>
<accession>A0A1H3QII9</accession>
<feature type="binding site" description="in other chain" evidence="8">
    <location>
        <position position="223"/>
    </location>
    <ligand>
        <name>IMP</name>
        <dbReference type="ChEBI" id="CHEBI:58053"/>
        <note>ligand shared between dimeric partners</note>
    </ligand>
</feature>
<comment type="similarity">
    <text evidence="8 10">Belongs to the adenylosuccinate synthetase family.</text>
</comment>
<keyword evidence="2 8" id="KW-0436">Ligase</keyword>
<dbReference type="EMBL" id="FNPV01000009">
    <property type="protein sequence ID" value="SDZ13216.1"/>
    <property type="molecule type" value="Genomic_DNA"/>
</dbReference>